<gene>
    <name evidence="1" type="primary">BUD14_1</name>
    <name evidence="1" type="ORF">H2198_001145</name>
</gene>
<reference evidence="1" key="1">
    <citation type="submission" date="2022-10" db="EMBL/GenBank/DDBJ databases">
        <title>Culturing micro-colonial fungi from biological soil crusts in the Mojave desert and describing Neophaeococcomyces mojavensis, and introducing the new genera and species Taxawa tesnikishii.</title>
        <authorList>
            <person name="Kurbessoian T."/>
            <person name="Stajich J.E."/>
        </authorList>
    </citation>
    <scope>NUCLEOTIDE SEQUENCE</scope>
    <source>
        <strain evidence="1">JES_112</strain>
    </source>
</reference>
<proteinExistence type="predicted"/>
<accession>A0ACC3AI04</accession>
<evidence type="ECO:0000313" key="1">
    <source>
        <dbReference type="EMBL" id="KAJ9662917.1"/>
    </source>
</evidence>
<comment type="caution">
    <text evidence="1">The sequence shown here is derived from an EMBL/GenBank/DDBJ whole genome shotgun (WGS) entry which is preliminary data.</text>
</comment>
<organism evidence="1 2">
    <name type="scientific">Neophaeococcomyces mojaviensis</name>
    <dbReference type="NCBI Taxonomy" id="3383035"/>
    <lineage>
        <taxon>Eukaryota</taxon>
        <taxon>Fungi</taxon>
        <taxon>Dikarya</taxon>
        <taxon>Ascomycota</taxon>
        <taxon>Pezizomycotina</taxon>
        <taxon>Eurotiomycetes</taxon>
        <taxon>Chaetothyriomycetidae</taxon>
        <taxon>Chaetothyriales</taxon>
        <taxon>Chaetothyriales incertae sedis</taxon>
        <taxon>Neophaeococcomyces</taxon>
    </lineage>
</organism>
<name>A0ACC3AI04_9EURO</name>
<evidence type="ECO:0000313" key="2">
    <source>
        <dbReference type="Proteomes" id="UP001172386"/>
    </source>
</evidence>
<keyword evidence="2" id="KW-1185">Reference proteome</keyword>
<dbReference type="EMBL" id="JAPDRQ010000012">
    <property type="protein sequence ID" value="KAJ9662917.1"/>
    <property type="molecule type" value="Genomic_DNA"/>
</dbReference>
<protein>
    <submittedName>
        <fullName evidence="1">Protein phosphatase regulator</fullName>
    </submittedName>
</protein>
<dbReference type="Proteomes" id="UP001172386">
    <property type="component" value="Unassembled WGS sequence"/>
</dbReference>
<sequence length="337" mass="37532">MESSTAPHHAQALRSANQDAFQERHTSPRLGGFDHDHINPQGQNHMYDDGDEDDDDDHMHNGTNGHNHHHHHHHDGYDDGEGHNSEDEDMDDELLDKISSSPSIEDGKQPWPTRADSLYHGQNPGSCSAPTRGIFFSPQQDCSGPVEHPVPNEALGSHQSEQSEERSSNHVGNINFNNLPRLSPSSSASLEQYANSAMMSESTSIENITRYCLPKDDPFLECDGDDCPDDTHPDEADLDWEDEGPDDESSSDDDHDDFPFHLDSRFIDSGWGGECLRETEDIDFEFVYALHTFVAIVEGQANATKGDTMVLLDDSNSYWWLVRVVKDGSIGQSHIVG</sequence>